<protein>
    <recommendedName>
        <fullName evidence="3">Entry exclusion lipoprotein TrbK</fullName>
    </recommendedName>
</protein>
<dbReference type="EMBL" id="JAAXCZ010000013">
    <property type="protein sequence ID" value="MBC2383798.1"/>
    <property type="molecule type" value="Genomic_DNA"/>
</dbReference>
<gene>
    <name evidence="1" type="ORF">HF209_22915</name>
</gene>
<dbReference type="RefSeq" id="WP_052959533.1">
    <property type="nucleotide sequence ID" value="NZ_JAAXCZ010000013.1"/>
</dbReference>
<proteinExistence type="predicted"/>
<accession>A0ABR6TCW5</accession>
<dbReference type="Proteomes" id="UP000534677">
    <property type="component" value="Unassembled WGS sequence"/>
</dbReference>
<evidence type="ECO:0000313" key="2">
    <source>
        <dbReference type="Proteomes" id="UP000534677"/>
    </source>
</evidence>
<comment type="caution">
    <text evidence="1">The sequence shown here is derived from an EMBL/GenBank/DDBJ whole genome shotgun (WGS) entry which is preliminary data.</text>
</comment>
<evidence type="ECO:0008006" key="3">
    <source>
        <dbReference type="Google" id="ProtNLM"/>
    </source>
</evidence>
<reference evidence="1 2" key="1">
    <citation type="submission" date="2020-04" db="EMBL/GenBank/DDBJ databases">
        <title>Pseudomonas crami sp. nov., a novel proteolytic bacterial species isolated from cream.</title>
        <authorList>
            <person name="Hofmann K."/>
            <person name="Woller A."/>
            <person name="Huptas C."/>
            <person name="Wenning M."/>
            <person name="Scherer S."/>
            <person name="Doll E.V."/>
        </authorList>
    </citation>
    <scope>NUCLEOTIDE SEQUENCE [LARGE SCALE GENOMIC DNA]</scope>
    <source>
        <strain evidence="1 2">WS 5096</strain>
    </source>
</reference>
<organism evidence="1 2">
    <name type="scientific">Pseudomonas cremoris</name>
    <dbReference type="NCBI Taxonomy" id="2724178"/>
    <lineage>
        <taxon>Bacteria</taxon>
        <taxon>Pseudomonadati</taxon>
        <taxon>Pseudomonadota</taxon>
        <taxon>Gammaproteobacteria</taxon>
        <taxon>Pseudomonadales</taxon>
        <taxon>Pseudomonadaceae</taxon>
        <taxon>Pseudomonas</taxon>
    </lineage>
</organism>
<evidence type="ECO:0000313" key="1">
    <source>
        <dbReference type="EMBL" id="MBC2383798.1"/>
    </source>
</evidence>
<sequence>MKKITIIGLAGMALLILVLLKNQIATDWGAATVPEIQSVTAESSCAKKILLDANREGREITRRDLNKVKGQCVSIDQQAKAF</sequence>
<name>A0ABR6TCW5_9PSED</name>
<keyword evidence="2" id="KW-1185">Reference proteome</keyword>